<gene>
    <name evidence="1" type="ORF">B5P45_00120</name>
</gene>
<comment type="caution">
    <text evidence="1">The sequence shown here is derived from an EMBL/GenBank/DDBJ whole genome shotgun (WGS) entry which is preliminary data.</text>
</comment>
<dbReference type="EMBL" id="MZMT01000002">
    <property type="protein sequence ID" value="PIO46891.1"/>
    <property type="molecule type" value="Genomic_DNA"/>
</dbReference>
<keyword evidence="2" id="KW-1185">Reference proteome</keyword>
<dbReference type="Proteomes" id="UP000232163">
    <property type="component" value="Unassembled WGS sequence"/>
</dbReference>
<reference evidence="1 2" key="1">
    <citation type="journal article" date="2017" name="Int J Environ Stud">
        <title>Does the Miocene-Pliocene relict legume Oxytropis triphylla form nitrogen-fixing nodules with a combination of bacterial strains?</title>
        <authorList>
            <person name="Safronova V."/>
            <person name="Belimov A."/>
            <person name="Sazanova A."/>
            <person name="Kuznetsova I."/>
            <person name="Popova J."/>
            <person name="Andronov E."/>
            <person name="Verkhozina A."/>
            <person name="Tikhonovich I."/>
        </authorList>
    </citation>
    <scope>NUCLEOTIDE SEQUENCE [LARGE SCALE GENOMIC DNA]</scope>
    <source>
        <strain evidence="1 2">Tri-38</strain>
    </source>
</reference>
<protein>
    <submittedName>
        <fullName evidence="1">Uncharacterized protein</fullName>
    </submittedName>
</protein>
<organism evidence="1 2">
    <name type="scientific">Phyllobacterium zundukense</name>
    <dbReference type="NCBI Taxonomy" id="1867719"/>
    <lineage>
        <taxon>Bacteria</taxon>
        <taxon>Pseudomonadati</taxon>
        <taxon>Pseudomonadota</taxon>
        <taxon>Alphaproteobacteria</taxon>
        <taxon>Hyphomicrobiales</taxon>
        <taxon>Phyllobacteriaceae</taxon>
        <taxon>Phyllobacterium</taxon>
    </lineage>
</organism>
<evidence type="ECO:0000313" key="1">
    <source>
        <dbReference type="EMBL" id="PIO46891.1"/>
    </source>
</evidence>
<evidence type="ECO:0000313" key="2">
    <source>
        <dbReference type="Proteomes" id="UP000232163"/>
    </source>
</evidence>
<proteinExistence type="predicted"/>
<dbReference type="AlphaFoldDB" id="A0A2N9W573"/>
<name>A0A2N9W573_9HYPH</name>
<sequence>MERLDHKLDCKACGTLYLDIPDDVRGVTRINCTSCGKFLGYWGELSRDFARQGGQDGVFEMKDGQILRKA</sequence>
<accession>A0A2N9W573</accession>